<sequence length="253" mass="26991">MTSIKHQSTLAIVTGASRGIGKAIAHEFLQRGINVLGVARSFTATPAATNATFIPCIADITNPDDLQRVLEAAQQTGMTVTALVNNAGTLNPIAKISDVDVDAWRQSFEVNVVAVIALTQRFLPMLRASNGRIINISSGAATSAYQGWAAYCASKAALNMVTQSLAMEEPQVVAIAVRPGVVDTDMQTAVRSAGEGAMREDQFAKFQTLYKSGALLQPEVPARAIVRLALEAPQSMSGMFLNWNAPEIEQFIK</sequence>
<accession>A0ACC1LFZ2</accession>
<organism evidence="1 2">
    <name type="scientific">Coemansia furcata</name>
    <dbReference type="NCBI Taxonomy" id="417177"/>
    <lineage>
        <taxon>Eukaryota</taxon>
        <taxon>Fungi</taxon>
        <taxon>Fungi incertae sedis</taxon>
        <taxon>Zoopagomycota</taxon>
        <taxon>Kickxellomycotina</taxon>
        <taxon>Kickxellomycetes</taxon>
        <taxon>Kickxellales</taxon>
        <taxon>Kickxellaceae</taxon>
        <taxon>Coemansia</taxon>
    </lineage>
</organism>
<reference evidence="1" key="1">
    <citation type="submission" date="2022-07" db="EMBL/GenBank/DDBJ databases">
        <title>Phylogenomic reconstructions and comparative analyses of Kickxellomycotina fungi.</title>
        <authorList>
            <person name="Reynolds N.K."/>
            <person name="Stajich J.E."/>
            <person name="Barry K."/>
            <person name="Grigoriev I.V."/>
            <person name="Crous P."/>
            <person name="Smith M.E."/>
        </authorList>
    </citation>
    <scope>NUCLEOTIDE SEQUENCE</scope>
    <source>
        <strain evidence="1">CBS 102833</strain>
    </source>
</reference>
<name>A0ACC1LFZ2_9FUNG</name>
<comment type="caution">
    <text evidence="1">The sequence shown here is derived from an EMBL/GenBank/DDBJ whole genome shotgun (WGS) entry which is preliminary data.</text>
</comment>
<dbReference type="Proteomes" id="UP001140096">
    <property type="component" value="Unassembled WGS sequence"/>
</dbReference>
<gene>
    <name evidence="1" type="ORF">H4S07_003709</name>
</gene>
<protein>
    <submittedName>
        <fullName evidence="1">Uncharacterized protein</fullName>
    </submittedName>
</protein>
<evidence type="ECO:0000313" key="2">
    <source>
        <dbReference type="Proteomes" id="UP001140096"/>
    </source>
</evidence>
<dbReference type="EMBL" id="JANBUP010001281">
    <property type="protein sequence ID" value="KAJ2806843.1"/>
    <property type="molecule type" value="Genomic_DNA"/>
</dbReference>
<proteinExistence type="predicted"/>
<keyword evidence="2" id="KW-1185">Reference proteome</keyword>
<evidence type="ECO:0000313" key="1">
    <source>
        <dbReference type="EMBL" id="KAJ2806843.1"/>
    </source>
</evidence>